<evidence type="ECO:0000313" key="2">
    <source>
        <dbReference type="EMBL" id="PHJ37146.1"/>
    </source>
</evidence>
<keyword evidence="1" id="KW-0472">Membrane</keyword>
<sequence length="42" mass="4584">MTGCQAVRSPFNGCSANLLVTEFLGIGALAWFIDLFARKSFM</sequence>
<gene>
    <name evidence="3" type="ORF">P378_13720</name>
    <name evidence="2" type="ORF">P378_18060</name>
</gene>
<dbReference type="Proteomes" id="UP000222564">
    <property type="component" value="Unassembled WGS sequence"/>
</dbReference>
<proteinExistence type="predicted"/>
<evidence type="ECO:0000256" key="1">
    <source>
        <dbReference type="SAM" id="Phobius"/>
    </source>
</evidence>
<evidence type="ECO:0000313" key="4">
    <source>
        <dbReference type="Proteomes" id="UP000222564"/>
    </source>
</evidence>
<dbReference type="EMBL" id="AWQQ01000116">
    <property type="protein sequence ID" value="PHJ37146.1"/>
    <property type="molecule type" value="Genomic_DNA"/>
</dbReference>
<name>A0A2C6L253_9FIRM</name>
<dbReference type="AlphaFoldDB" id="A0A2C6L253"/>
<organism evidence="3 4">
    <name type="scientific">Desulforamulus profundi</name>
    <dbReference type="NCBI Taxonomy" id="1383067"/>
    <lineage>
        <taxon>Bacteria</taxon>
        <taxon>Bacillati</taxon>
        <taxon>Bacillota</taxon>
        <taxon>Clostridia</taxon>
        <taxon>Eubacteriales</taxon>
        <taxon>Peptococcaceae</taxon>
        <taxon>Desulforamulus</taxon>
    </lineage>
</organism>
<keyword evidence="1" id="KW-1133">Transmembrane helix</keyword>
<keyword evidence="1" id="KW-0812">Transmembrane</keyword>
<protein>
    <submittedName>
        <fullName evidence="3">Uncharacterized protein</fullName>
    </submittedName>
</protein>
<feature type="transmembrane region" description="Helical" evidence="1">
    <location>
        <begin position="18"/>
        <end position="37"/>
    </location>
</feature>
<dbReference type="EMBL" id="AWQQ01000076">
    <property type="protein sequence ID" value="PHJ37811.1"/>
    <property type="molecule type" value="Genomic_DNA"/>
</dbReference>
<keyword evidence="4" id="KW-1185">Reference proteome</keyword>
<evidence type="ECO:0000313" key="3">
    <source>
        <dbReference type="EMBL" id="PHJ37811.1"/>
    </source>
</evidence>
<accession>A0A2C6L253</accession>
<comment type="caution">
    <text evidence="3">The sequence shown here is derived from an EMBL/GenBank/DDBJ whole genome shotgun (WGS) entry which is preliminary data.</text>
</comment>
<reference evidence="3 4" key="1">
    <citation type="submission" date="2013-09" db="EMBL/GenBank/DDBJ databases">
        <title>Biodegradation of hydrocarbons in the deep terrestrial subsurface : characterization of a microbial consortium composed of two Desulfotomaculum species originating from a deep geological formation.</title>
        <authorList>
            <person name="Aullo T."/>
            <person name="Berlendis S."/>
            <person name="Lascourreges J.-F."/>
            <person name="Dessort D."/>
            <person name="Saint-Laurent S."/>
            <person name="Schraauwers B."/>
            <person name="Mas J."/>
            <person name="Magot M."/>
            <person name="Ranchou-Peyruse A."/>
        </authorList>
    </citation>
    <scope>NUCLEOTIDE SEQUENCE [LARGE SCALE GENOMIC DNA]</scope>
    <source>
        <strain evidence="3 4">Bs107</strain>
    </source>
</reference>